<evidence type="ECO:0000313" key="1">
    <source>
        <dbReference type="EMBL" id="RVW23468.1"/>
    </source>
</evidence>
<name>A0A438CJY0_VITVI</name>
<protein>
    <submittedName>
        <fullName evidence="1">Uncharacterized protein</fullName>
    </submittedName>
</protein>
<gene>
    <name evidence="1" type="ORF">CK203_098928</name>
</gene>
<accession>A0A438CJY0</accession>
<organism evidence="1 2">
    <name type="scientific">Vitis vinifera</name>
    <name type="common">Grape</name>
    <dbReference type="NCBI Taxonomy" id="29760"/>
    <lineage>
        <taxon>Eukaryota</taxon>
        <taxon>Viridiplantae</taxon>
        <taxon>Streptophyta</taxon>
        <taxon>Embryophyta</taxon>
        <taxon>Tracheophyta</taxon>
        <taxon>Spermatophyta</taxon>
        <taxon>Magnoliopsida</taxon>
        <taxon>eudicotyledons</taxon>
        <taxon>Gunneridae</taxon>
        <taxon>Pentapetalae</taxon>
        <taxon>rosids</taxon>
        <taxon>Vitales</taxon>
        <taxon>Vitaceae</taxon>
        <taxon>Viteae</taxon>
        <taxon>Vitis</taxon>
    </lineage>
</organism>
<evidence type="ECO:0000313" key="2">
    <source>
        <dbReference type="Proteomes" id="UP000288805"/>
    </source>
</evidence>
<sequence>MGDYGGNSLETALKRNRLKDGDRNKGFFDRMASAHHRNNSLKRIKINGEWLLKEQEIRE</sequence>
<dbReference type="Proteomes" id="UP000288805">
    <property type="component" value="Unassembled WGS sequence"/>
</dbReference>
<reference evidence="1 2" key="1">
    <citation type="journal article" date="2018" name="PLoS Genet.">
        <title>Population sequencing reveals clonal diversity and ancestral inbreeding in the grapevine cultivar Chardonnay.</title>
        <authorList>
            <person name="Roach M.J."/>
            <person name="Johnson D.L."/>
            <person name="Bohlmann J."/>
            <person name="van Vuuren H.J."/>
            <person name="Jones S.J."/>
            <person name="Pretorius I.S."/>
            <person name="Schmidt S.A."/>
            <person name="Borneman A.R."/>
        </authorList>
    </citation>
    <scope>NUCLEOTIDE SEQUENCE [LARGE SCALE GENOMIC DNA]</scope>
    <source>
        <strain evidence="2">cv. Chardonnay</strain>
        <tissue evidence="1">Leaf</tissue>
    </source>
</reference>
<dbReference type="EMBL" id="QGNW01002195">
    <property type="protein sequence ID" value="RVW23468.1"/>
    <property type="molecule type" value="Genomic_DNA"/>
</dbReference>
<dbReference type="AlphaFoldDB" id="A0A438CJY0"/>
<proteinExistence type="predicted"/>
<comment type="caution">
    <text evidence="1">The sequence shown here is derived from an EMBL/GenBank/DDBJ whole genome shotgun (WGS) entry which is preliminary data.</text>
</comment>